<sequence>MDSNSYVLFIKSYVILFSKKKANFCKALPALFPFYKKIKNFLKMLKKIVVLSVLSISFFSCKEAPQEEVVPAKKPNIIYIMADDHTTQAFGIYGSRLASLNPTPTLDQLAHEGMVFDNCFVTNAICTPSRATILTGQYSQANGVLDLEGHLETSNQYLPVELKKLGYQTSLIGKWHLGEKPNFDYYNIFTEHGGQGSYFDPNLTESGMNFAEYGTPEYEGKKYTGHSSDIVADISIDWLKNKRDKSKPFMLMVQFKAPHDDFEYAPRYNDYLADTYIPEPASLYENGNNGSIATRGKNDSLLSVIGSSVSKRNTIRSMGMRLWSDDFTKISNPDFDASVGTNLDLSDKEYTHATYQEYLKRYLRCVKGVDDNVARLIKYLKEEGLYDSNTIIVYTGDQGFMLGEHDYIDKRWMYEESMRMPFIVHYPEKIKPNTRTNAIINNTDFAPTLIDIAGGTVPKQMQGHSFKTILETGEEPEDWQQSTYYRYWMHMAHAHANPAHFGIRTKQYKLIFFYGKYWVDTKDPEATWNKKSWGNQFEMDTPVAWEFYDLSKDPKEMNNAYDHPEYKAIIADLKNQLIEKRKSLNEEDGAKYPHIQKVIDAHWND</sequence>
<dbReference type="eggNOG" id="COG3119">
    <property type="taxonomic scope" value="Bacteria"/>
</dbReference>
<dbReference type="PROSITE" id="PS00523">
    <property type="entry name" value="SULFATASE_1"/>
    <property type="match status" value="1"/>
</dbReference>
<comment type="similarity">
    <text evidence="1">Belongs to the sulfatase family.</text>
</comment>
<dbReference type="CDD" id="cd16031">
    <property type="entry name" value="G6S_like"/>
    <property type="match status" value="1"/>
</dbReference>
<dbReference type="PROSITE" id="PS00149">
    <property type="entry name" value="SULFATASE_2"/>
    <property type="match status" value="1"/>
</dbReference>
<dbReference type="EMBL" id="CP002453">
    <property type="protein sequence ID" value="ADV49753.1"/>
    <property type="molecule type" value="Genomic_DNA"/>
</dbReference>
<dbReference type="AlphaFoldDB" id="E6X8Y2"/>
<name>E6X8Y2_CELAD</name>
<dbReference type="PANTHER" id="PTHR43108:SF6">
    <property type="entry name" value="N-SULPHOGLUCOSAMINE SULPHOHYDROLASE"/>
    <property type="match status" value="1"/>
</dbReference>
<dbReference type="InterPro" id="IPR000917">
    <property type="entry name" value="Sulfatase_N"/>
</dbReference>
<keyword evidence="4" id="KW-0325">Glycoprotein</keyword>
<evidence type="ECO:0000256" key="1">
    <source>
        <dbReference type="ARBA" id="ARBA00008779"/>
    </source>
</evidence>
<dbReference type="InterPro" id="IPR024607">
    <property type="entry name" value="Sulfatase_CS"/>
</dbReference>
<gene>
    <name evidence="7" type="ordered locus">Celal_2464</name>
</gene>
<evidence type="ECO:0000256" key="4">
    <source>
        <dbReference type="ARBA" id="ARBA00023180"/>
    </source>
</evidence>
<dbReference type="Pfam" id="PF16347">
    <property type="entry name" value="SGSH_C"/>
    <property type="match status" value="1"/>
</dbReference>
<dbReference type="Proteomes" id="UP000008634">
    <property type="component" value="Chromosome"/>
</dbReference>
<dbReference type="GO" id="GO:0016787">
    <property type="term" value="F:hydrolase activity"/>
    <property type="evidence" value="ECO:0007669"/>
    <property type="project" value="UniProtKB-KW"/>
</dbReference>
<organism evidence="7 8">
    <name type="scientific">Cellulophaga algicola (strain DSM 14237 / IC166 / ACAM 630)</name>
    <dbReference type="NCBI Taxonomy" id="688270"/>
    <lineage>
        <taxon>Bacteria</taxon>
        <taxon>Pseudomonadati</taxon>
        <taxon>Bacteroidota</taxon>
        <taxon>Flavobacteriia</taxon>
        <taxon>Flavobacteriales</taxon>
        <taxon>Flavobacteriaceae</taxon>
        <taxon>Cellulophaga</taxon>
    </lineage>
</organism>
<protein>
    <submittedName>
        <fullName evidence="7">Sulfatase</fullName>
    </submittedName>
</protein>
<dbReference type="HOGENOM" id="CLU_006332_9_3_10"/>
<dbReference type="Pfam" id="PF00884">
    <property type="entry name" value="Sulfatase"/>
    <property type="match status" value="1"/>
</dbReference>
<keyword evidence="8" id="KW-1185">Reference proteome</keyword>
<keyword evidence="2" id="KW-0732">Signal</keyword>
<dbReference type="Gene3D" id="3.40.720.10">
    <property type="entry name" value="Alkaline Phosphatase, subunit A"/>
    <property type="match status" value="1"/>
</dbReference>
<evidence type="ECO:0000256" key="2">
    <source>
        <dbReference type="ARBA" id="ARBA00022729"/>
    </source>
</evidence>
<keyword evidence="3" id="KW-0378">Hydrolase</keyword>
<dbReference type="SUPFAM" id="SSF53649">
    <property type="entry name" value="Alkaline phosphatase-like"/>
    <property type="match status" value="1"/>
</dbReference>
<evidence type="ECO:0000259" key="6">
    <source>
        <dbReference type="Pfam" id="PF16347"/>
    </source>
</evidence>
<accession>E6X8Y2</accession>
<evidence type="ECO:0000259" key="5">
    <source>
        <dbReference type="Pfam" id="PF00884"/>
    </source>
</evidence>
<reference evidence="7 8" key="1">
    <citation type="journal article" date="2010" name="Stand. Genomic Sci.">
        <title>Complete genome sequence of Cellulophaga algicola type strain (IC166).</title>
        <authorList>
            <person name="Abt B."/>
            <person name="Lu M."/>
            <person name="Misra M."/>
            <person name="Han C."/>
            <person name="Nolan M."/>
            <person name="Lucas S."/>
            <person name="Hammon N."/>
            <person name="Deshpande S."/>
            <person name="Cheng J.F."/>
            <person name="Tapia R."/>
            <person name="Goodwin L."/>
            <person name="Pitluck S."/>
            <person name="Liolios K."/>
            <person name="Pagani I."/>
            <person name="Ivanova N."/>
            <person name="Mavromatis K."/>
            <person name="Ovchinikova G."/>
            <person name="Pati A."/>
            <person name="Chen A."/>
            <person name="Palaniappan K."/>
            <person name="Land M."/>
            <person name="Hauser L."/>
            <person name="Chang Y.J."/>
            <person name="Jeffries C.D."/>
            <person name="Detter J.C."/>
            <person name="Brambilla E."/>
            <person name="Rohde M."/>
            <person name="Tindall B.J."/>
            <person name="Goker M."/>
            <person name="Woyke T."/>
            <person name="Bristow J."/>
            <person name="Eisen J.A."/>
            <person name="Markowitz V."/>
            <person name="Hugenholtz P."/>
            <person name="Kyrpides N.C."/>
            <person name="Klenk H.P."/>
            <person name="Lapidus A."/>
        </authorList>
    </citation>
    <scope>NUCLEOTIDE SEQUENCE [LARGE SCALE GENOMIC DNA]</scope>
    <source>
        <strain evidence="8">DSM 14237 / IC166 / ACAM 630</strain>
    </source>
</reference>
<dbReference type="KEGG" id="cao:Celal_2464"/>
<dbReference type="PANTHER" id="PTHR43108">
    <property type="entry name" value="N-ACETYLGLUCOSAMINE-6-SULFATASE FAMILY MEMBER"/>
    <property type="match status" value="1"/>
</dbReference>
<dbReference type="InterPro" id="IPR017850">
    <property type="entry name" value="Alkaline_phosphatase_core_sf"/>
</dbReference>
<dbReference type="STRING" id="688270.Celal_2464"/>
<evidence type="ECO:0000313" key="7">
    <source>
        <dbReference type="EMBL" id="ADV49753.1"/>
    </source>
</evidence>
<proteinExistence type="inferred from homology"/>
<dbReference type="InterPro" id="IPR032506">
    <property type="entry name" value="SGSH_C"/>
</dbReference>
<feature type="domain" description="N-sulphoglucosamine sulphohydrolase C-terminal" evidence="6">
    <location>
        <begin position="543"/>
        <end position="582"/>
    </location>
</feature>
<evidence type="ECO:0000313" key="8">
    <source>
        <dbReference type="Proteomes" id="UP000008634"/>
    </source>
</evidence>
<feature type="domain" description="Sulfatase N-terminal" evidence="5">
    <location>
        <begin position="75"/>
        <end position="454"/>
    </location>
</feature>
<evidence type="ECO:0000256" key="3">
    <source>
        <dbReference type="ARBA" id="ARBA00022801"/>
    </source>
</evidence>